<evidence type="ECO:0000313" key="1">
    <source>
        <dbReference type="EMBL" id="OHA46572.1"/>
    </source>
</evidence>
<evidence type="ECO:0000313" key="2">
    <source>
        <dbReference type="Proteomes" id="UP000178869"/>
    </source>
</evidence>
<dbReference type="Proteomes" id="UP000178869">
    <property type="component" value="Unassembled WGS sequence"/>
</dbReference>
<dbReference type="AlphaFoldDB" id="A0A1G2PG56"/>
<gene>
    <name evidence="1" type="ORF">A2828_01540</name>
</gene>
<dbReference type="EMBL" id="MHSR01000013">
    <property type="protein sequence ID" value="OHA46572.1"/>
    <property type="molecule type" value="Genomic_DNA"/>
</dbReference>
<name>A0A1G2PG56_9BACT</name>
<organism evidence="1 2">
    <name type="scientific">Candidatus Terrybacteria bacterium RIFCSPHIGHO2_01_FULL_43_35</name>
    <dbReference type="NCBI Taxonomy" id="1802361"/>
    <lineage>
        <taxon>Bacteria</taxon>
        <taxon>Candidatus Terryibacteriota</taxon>
    </lineage>
</organism>
<comment type="caution">
    <text evidence="1">The sequence shown here is derived from an EMBL/GenBank/DDBJ whole genome shotgun (WGS) entry which is preliminary data.</text>
</comment>
<protein>
    <submittedName>
        <fullName evidence="1">Uncharacterized protein</fullName>
    </submittedName>
</protein>
<reference evidence="1 2" key="1">
    <citation type="journal article" date="2016" name="Nat. Commun.">
        <title>Thousands of microbial genomes shed light on interconnected biogeochemical processes in an aquifer system.</title>
        <authorList>
            <person name="Anantharaman K."/>
            <person name="Brown C.T."/>
            <person name="Hug L.A."/>
            <person name="Sharon I."/>
            <person name="Castelle C.J."/>
            <person name="Probst A.J."/>
            <person name="Thomas B.C."/>
            <person name="Singh A."/>
            <person name="Wilkins M.J."/>
            <person name="Karaoz U."/>
            <person name="Brodie E.L."/>
            <person name="Williams K.H."/>
            <person name="Hubbard S.S."/>
            <person name="Banfield J.F."/>
        </authorList>
    </citation>
    <scope>NUCLEOTIDE SEQUENCE [LARGE SCALE GENOMIC DNA]</scope>
</reference>
<accession>A0A1G2PG56</accession>
<sequence length="168" mass="18379">MLKVIQMDLTRCSATGVFIPESSSQISQGDNAITVPSIANESSGSNFKNATILDSNLATHIHDLYQKSTIIKADKTSGTVKEFNIWATKLGRSFNGMSSWWIYTSNGWQMNLAESVLEKAADLNQCILAICVNAAGENFRLGSSEAAIMKSTKTINVRKKNKRKNKGN</sequence>
<proteinExistence type="predicted"/>